<protein>
    <submittedName>
        <fullName evidence="4">Uncharacterized protein</fullName>
    </submittedName>
</protein>
<dbReference type="AlphaFoldDB" id="A0AAN9PGV4"/>
<sequence length="87" mass="9213">MGRDPGSSEVNALKRRDVVLSTHGTLTRSHLLYINTLTPAPGMLTGPLALGPGDRIKSGVPSWADQLGSCGRILAVSLTIKKRLIAH</sequence>
<evidence type="ECO:0000313" key="2">
    <source>
        <dbReference type="EMBL" id="KAK7298339.1"/>
    </source>
</evidence>
<dbReference type="EMBL" id="JAYMYQ010000024">
    <property type="protein sequence ID" value="KAK7298805.1"/>
    <property type="molecule type" value="Genomic_DNA"/>
</dbReference>
<name>A0AAN9PGV4_CANGL</name>
<proteinExistence type="predicted"/>
<organism evidence="4 5">
    <name type="scientific">Canavalia gladiata</name>
    <name type="common">Sword bean</name>
    <name type="synonym">Dolichos gladiatus</name>
    <dbReference type="NCBI Taxonomy" id="3824"/>
    <lineage>
        <taxon>Eukaryota</taxon>
        <taxon>Viridiplantae</taxon>
        <taxon>Streptophyta</taxon>
        <taxon>Embryophyta</taxon>
        <taxon>Tracheophyta</taxon>
        <taxon>Spermatophyta</taxon>
        <taxon>Magnoliopsida</taxon>
        <taxon>eudicotyledons</taxon>
        <taxon>Gunneridae</taxon>
        <taxon>Pentapetalae</taxon>
        <taxon>rosids</taxon>
        <taxon>fabids</taxon>
        <taxon>Fabales</taxon>
        <taxon>Fabaceae</taxon>
        <taxon>Papilionoideae</taxon>
        <taxon>50 kb inversion clade</taxon>
        <taxon>NPAAA clade</taxon>
        <taxon>indigoferoid/millettioid clade</taxon>
        <taxon>Phaseoleae</taxon>
        <taxon>Canavalia</taxon>
    </lineage>
</organism>
<reference evidence="4 5" key="1">
    <citation type="submission" date="2024-01" db="EMBL/GenBank/DDBJ databases">
        <title>The genomes of 5 underutilized Papilionoideae crops provide insights into root nodulation and disease resistanc.</title>
        <authorList>
            <person name="Jiang F."/>
        </authorList>
    </citation>
    <scope>NUCLEOTIDE SEQUENCE [LARGE SCALE GENOMIC DNA]</scope>
    <source>
        <strain evidence="4">LVBAO_FW01</strain>
        <tissue evidence="4">Leaves</tissue>
    </source>
</reference>
<evidence type="ECO:0000313" key="5">
    <source>
        <dbReference type="Proteomes" id="UP001367508"/>
    </source>
</evidence>
<comment type="caution">
    <text evidence="4">The sequence shown here is derived from an EMBL/GenBank/DDBJ whole genome shotgun (WGS) entry which is preliminary data.</text>
</comment>
<keyword evidence="5" id="KW-1185">Reference proteome</keyword>
<gene>
    <name evidence="4" type="ORF">VNO77_46349</name>
    <name evidence="2" type="ORF">VNO77_46795</name>
    <name evidence="3" type="ORF">VNO77_46973</name>
    <name evidence="1" type="ORF">VNO77_51056</name>
</gene>
<evidence type="ECO:0000313" key="1">
    <source>
        <dbReference type="EMBL" id="KAK7295930.1"/>
    </source>
</evidence>
<dbReference type="EMBL" id="JAYMYQ010000028">
    <property type="protein sequence ID" value="KAK7298511.1"/>
    <property type="molecule type" value="Genomic_DNA"/>
</dbReference>
<accession>A0AAN9PGV4</accession>
<dbReference type="EMBL" id="JAYMYQ010000096">
    <property type="protein sequence ID" value="KAK7295930.1"/>
    <property type="molecule type" value="Genomic_DNA"/>
</dbReference>
<dbReference type="Proteomes" id="UP001367508">
    <property type="component" value="Unassembled WGS sequence"/>
</dbReference>
<evidence type="ECO:0000313" key="3">
    <source>
        <dbReference type="EMBL" id="KAK7298511.1"/>
    </source>
</evidence>
<evidence type="ECO:0000313" key="4">
    <source>
        <dbReference type="EMBL" id="KAK7298805.1"/>
    </source>
</evidence>
<dbReference type="EMBL" id="JAYMYQ010000028">
    <property type="protein sequence ID" value="KAK7298339.1"/>
    <property type="molecule type" value="Genomic_DNA"/>
</dbReference>